<dbReference type="PROSITE" id="PS51257">
    <property type="entry name" value="PROKAR_LIPOPROTEIN"/>
    <property type="match status" value="1"/>
</dbReference>
<keyword evidence="2" id="KW-1185">Reference proteome</keyword>
<dbReference type="EMBL" id="PPED02000002">
    <property type="protein sequence ID" value="PWN69884.1"/>
    <property type="molecule type" value="Genomic_DNA"/>
</dbReference>
<name>A0A316X8L5_9FLAO</name>
<gene>
    <name evidence="1" type="ORF">C1631_007650</name>
</gene>
<comment type="caution">
    <text evidence="1">The sequence shown here is derived from an EMBL/GenBank/DDBJ whole genome shotgun (WGS) entry which is preliminary data.</text>
</comment>
<dbReference type="AlphaFoldDB" id="A0A316X8L5"/>
<dbReference type="Proteomes" id="UP000236594">
    <property type="component" value="Unassembled WGS sequence"/>
</dbReference>
<dbReference type="InterPro" id="IPR010916">
    <property type="entry name" value="TonB_box_CS"/>
</dbReference>
<reference evidence="1 2" key="1">
    <citation type="submission" date="2018-04" db="EMBL/GenBank/DDBJ databases">
        <title>Draft Genome Sequence of Phosphate-Solubilizing Chryseobacterium sp. ISE14 that is a Biocontrol and Plant Growth-Promoting Rhizobacterium Isolated from Cucumber.</title>
        <authorList>
            <person name="Jeong J.-J."/>
            <person name="Sang M.K."/>
            <person name="Choi I.-G."/>
            <person name="Kim K.D."/>
        </authorList>
    </citation>
    <scope>NUCLEOTIDE SEQUENCE [LARGE SCALE GENOMIC DNA]</scope>
    <source>
        <strain evidence="1 2">ISE14</strain>
    </source>
</reference>
<dbReference type="OrthoDB" id="1362060at2"/>
<organism evidence="1 2">
    <name type="scientific">Chryseobacterium phosphatilyticum</name>
    <dbReference type="NCBI Taxonomy" id="475075"/>
    <lineage>
        <taxon>Bacteria</taxon>
        <taxon>Pseudomonadati</taxon>
        <taxon>Bacteroidota</taxon>
        <taxon>Flavobacteriia</taxon>
        <taxon>Flavobacteriales</taxon>
        <taxon>Weeksellaceae</taxon>
        <taxon>Chryseobacterium group</taxon>
        <taxon>Chryseobacterium</taxon>
    </lineage>
</organism>
<evidence type="ECO:0000313" key="1">
    <source>
        <dbReference type="EMBL" id="PWN69884.1"/>
    </source>
</evidence>
<protein>
    <submittedName>
        <fullName evidence="1">Uncharacterized protein</fullName>
    </submittedName>
</protein>
<dbReference type="PROSITE" id="PS00430">
    <property type="entry name" value="TONB_DEPENDENT_REC_1"/>
    <property type="match status" value="1"/>
</dbReference>
<dbReference type="RefSeq" id="WP_103247194.1">
    <property type="nucleotide sequence ID" value="NZ_PPED02000002.1"/>
</dbReference>
<evidence type="ECO:0000313" key="2">
    <source>
        <dbReference type="Proteomes" id="UP000236594"/>
    </source>
</evidence>
<accession>A0A316X8L5</accession>
<sequence length="271" mass="31409">MRISIISLLLFAFFSCKKESKSITKTTSTDTVTVKASLNTDTLKSNTPKEEVFNFVTELCDNKGRFDANKYTREEIEGTYALWYTLGGTLLDTPSVFDLSNLQMVRRDKDKILTKLDRDFTEKKKLIQNLKVVNVPYWQNIKKLKYEALLQQYQMEKMQISAYSDPAVLLKSNTCPDFSKALNSTDDQMVEEWRKLREEMSKRNANPQRIMNEFNNHLNSPDKRDYAIIDLITFGWGNCANDAVVNPVHDEKMSKEFESLFIKIDSDCDEP</sequence>
<proteinExistence type="predicted"/>